<dbReference type="OrthoDB" id="9814769at2"/>
<dbReference type="GO" id="GO:0016887">
    <property type="term" value="F:ATP hydrolysis activity"/>
    <property type="evidence" value="ECO:0007669"/>
    <property type="project" value="InterPro"/>
</dbReference>
<dbReference type="InterPro" id="IPR003593">
    <property type="entry name" value="AAA+_ATPase"/>
</dbReference>
<dbReference type="SMART" id="SM00382">
    <property type="entry name" value="AAA"/>
    <property type="match status" value="1"/>
</dbReference>
<proteinExistence type="predicted"/>
<reference evidence="3 4" key="1">
    <citation type="submission" date="2019-04" db="EMBL/GenBank/DDBJ databases">
        <title>Sphingobacterium olei sp. nov., isolated from oil-contaminated soil.</title>
        <authorList>
            <person name="Liu B."/>
        </authorList>
    </citation>
    <scope>NUCLEOTIDE SEQUENCE [LARGE SCALE GENOMIC DNA]</scope>
    <source>
        <strain evidence="3 4">HAL-9</strain>
    </source>
</reference>
<evidence type="ECO:0000256" key="1">
    <source>
        <dbReference type="SAM" id="Coils"/>
    </source>
</evidence>
<dbReference type="Pfam" id="PF12458">
    <property type="entry name" value="DUF3686"/>
    <property type="match status" value="1"/>
</dbReference>
<dbReference type="EMBL" id="SUME01000004">
    <property type="protein sequence ID" value="TJZ60572.1"/>
    <property type="molecule type" value="Genomic_DNA"/>
</dbReference>
<evidence type="ECO:0000313" key="3">
    <source>
        <dbReference type="EMBL" id="TJZ60572.1"/>
    </source>
</evidence>
<accession>A0A4U0P232</accession>
<feature type="coiled-coil region" evidence="1">
    <location>
        <begin position="22"/>
        <end position="49"/>
    </location>
</feature>
<feature type="domain" description="AAA+ ATPase" evidence="2">
    <location>
        <begin position="1252"/>
        <end position="1401"/>
    </location>
</feature>
<dbReference type="RefSeq" id="WP_136901418.1">
    <property type="nucleotide sequence ID" value="NZ_SUME01000004.1"/>
</dbReference>
<name>A0A4U0P232_9SPHI</name>
<dbReference type="InterPro" id="IPR057224">
    <property type="entry name" value="DUF7902"/>
</dbReference>
<keyword evidence="4" id="KW-1185">Reference proteome</keyword>
<dbReference type="GO" id="GO:0005524">
    <property type="term" value="F:ATP binding"/>
    <property type="evidence" value="ECO:0007669"/>
    <property type="project" value="InterPro"/>
</dbReference>
<evidence type="ECO:0000313" key="4">
    <source>
        <dbReference type="Proteomes" id="UP000306808"/>
    </source>
</evidence>
<dbReference type="Proteomes" id="UP000306808">
    <property type="component" value="Unassembled WGS sequence"/>
</dbReference>
<dbReference type="SUPFAM" id="SSF52540">
    <property type="entry name" value="P-loop containing nucleoside triphosphate hydrolases"/>
    <property type="match status" value="1"/>
</dbReference>
<comment type="caution">
    <text evidence="3">The sequence shown here is derived from an EMBL/GenBank/DDBJ whole genome shotgun (WGS) entry which is preliminary data.</text>
</comment>
<protein>
    <submittedName>
        <fullName evidence="3">AAA family ATPase</fullName>
    </submittedName>
</protein>
<dbReference type="Pfam" id="PF25472">
    <property type="entry name" value="DUF7902"/>
    <property type="match status" value="1"/>
</dbReference>
<dbReference type="InterPro" id="IPR003959">
    <property type="entry name" value="ATPase_AAA_core"/>
</dbReference>
<organism evidence="3 4">
    <name type="scientific">Sphingobacterium olei</name>
    <dbReference type="NCBI Taxonomy" id="2571155"/>
    <lineage>
        <taxon>Bacteria</taxon>
        <taxon>Pseudomonadati</taxon>
        <taxon>Bacteroidota</taxon>
        <taxon>Sphingobacteriia</taxon>
        <taxon>Sphingobacteriales</taxon>
        <taxon>Sphingobacteriaceae</taxon>
        <taxon>Sphingobacterium</taxon>
    </lineage>
</organism>
<dbReference type="Gene3D" id="3.40.50.300">
    <property type="entry name" value="P-loop containing nucleotide triphosphate hydrolases"/>
    <property type="match status" value="1"/>
</dbReference>
<dbReference type="InterPro" id="IPR020958">
    <property type="entry name" value="DUF3686"/>
</dbReference>
<dbReference type="Pfam" id="PF00004">
    <property type="entry name" value="AAA"/>
    <property type="match status" value="1"/>
</dbReference>
<keyword evidence="1" id="KW-0175">Coiled coil</keyword>
<evidence type="ECO:0000259" key="2">
    <source>
        <dbReference type="SMART" id="SM00382"/>
    </source>
</evidence>
<sequence>MLQKKEIKSTDTLDSGSYEIIRKRLLTQKEDLSNRLKLLNEARKEVFNSTSFVLKANQRITTENNCEARGIVALDKLCIFGYNVHFGLRNEIKLDDVFSIYTFENDQFIPQSLDLINDTNFITDYQNLYKYYRDSIFSKFRRTENYLYMIFQTSKNPEDLKAFKWLIKDRKLHYQDDRSIHEVKLSPQFEFDWIKTTLDDRRLGKFPHMSILDKVFIEALHGNITFKIEDNTDSGKGIYVEKVSNLDQQLDDAEYYYADLGNLIAIRIKPYQEEFRAYVFNVRTKEVINLSSLNESAILLPDNQGIIFSNGYYLQNGTHKIFDAKLDNVSFLRKIASPNGEDYLYIFTQRSTNTYILMSYNIIQQAVETPIVCNGYTIFKDGSLIYFRTDAEATRHHQVQIWETPYMAVLQENEDRKEDPLYKVGNKQIVQAMAESQEVIQLINKEDSYEGLYEDILKKTTSLLDSYFWIKDEPLKNLGQPLIQIQEVANTAIDEFVKVQAQRKHAEELLHATEEKLENLTFKVNSTVVNALDQLVHQLADARRLQGEVIDLKNIKYVDIPRVDMLLEKLSGITSSLSTKTVEFLLRDEALVPYEQKVSDQKGKVEEINKVFDARTIEEANSGISGELELLIDILNSLKIDDATQTTKIIEKISVIFSSLNEVRAQLTRKLNSLKSKEAVAEFSAQLTLLEQSVTNYLELSTSTEKVEEYYTKIVVHLEEIESKFSEFDDFALKVADKRDEVIKAFNSRREQIVEQKNKRTSSLEQIGLRVLKNIENKSKTLASREEILSFYASDLMIDKVRQLVGELKTLDDVSKAENLENQLKKSQEDALRVLRDKTELYVDGENIIALGKHKFAVNNQSLSLTLLRRNDELYYHLTGTSFYQKVADSKITAYKDIWEQELVSENTEVYRAEYLAYKTFIASQQQKNFDAEQFITQNVEQNYSESYVKGVHNFDALHIYKSLQQLDEKLDLLRYDAHLRAIAQLFWHSLPEDQRKRLNALMYSSHAVLKAFPHSKHYKSIVDQIVSQFNTWKTGLDLSSIQAETVATYLFQAFTKYGRLVFSESADQLKQDFLRLLENKKSLKDFQSDLENEQYALEDRFYLILNWLDSFIDENVKSEIYRKYIEETAAALLFPKDDYELIFGKDEADIEGLKGNHSLLNNGHLHINYHDFVRRLAYFTNINVPRFEDFVQVKEQLSKGYEKELKIHEFEPKVLTSFVRNKLINEVYFPLIGNNLAKQLGAAGDNKRTARMGMLLLISPPGYGKTTLMEYLAKTMGLHFVKINGPTIGHSITSIDPIEAKTSGEREELKKINLAFEMADNVMLYLDDIQHLNTEFLQKFISLADGQRKMDGIFAGESKTYDLRGKRFCIVMAGNPYTESGSKFQIPDMLANRADVYNLGDVIGDTEHLFNLSLIENAAIENPYLEKIASKSFRDFYALIEVVQSGIEQLPDLEGNYLKQEVDDFIAVLKHILTIRNVVVNVNKNYIQSAAMQDVYRTEPSFKMQGSYRNMNKLVTSVVPMMNKKEIDDLILAHYESESQTLTADTESNLLKLKELARLIKPEEQKRWEEIKEIFRKNNKHGGLGKDDKVFAQLLEFNDNLEGIINAIRGKGK</sequence>
<dbReference type="InterPro" id="IPR027417">
    <property type="entry name" value="P-loop_NTPase"/>
</dbReference>
<gene>
    <name evidence="3" type="ORF">FAZ15_11275</name>
</gene>